<feature type="compositionally biased region" description="Basic and acidic residues" evidence="1">
    <location>
        <begin position="193"/>
        <end position="231"/>
    </location>
</feature>
<dbReference type="PANTHER" id="PTHR33240:SF17">
    <property type="entry name" value="EUKARYOTIC PEPTIDE CHAIN RELEASE FACTOR GTP-BINDING SUBUNIT-LIKE"/>
    <property type="match status" value="1"/>
</dbReference>
<name>A0A9Q1JUB8_9CARY</name>
<dbReference type="AlphaFoldDB" id="A0A9Q1JUB8"/>
<keyword evidence="2" id="KW-0812">Transmembrane</keyword>
<feature type="region of interest" description="Disordered" evidence="1">
    <location>
        <begin position="189"/>
        <end position="231"/>
    </location>
</feature>
<keyword evidence="4" id="KW-1185">Reference proteome</keyword>
<keyword evidence="2" id="KW-0472">Membrane</keyword>
<feature type="region of interest" description="Disordered" evidence="1">
    <location>
        <begin position="140"/>
        <end position="166"/>
    </location>
</feature>
<dbReference type="CDD" id="cd00303">
    <property type="entry name" value="retropepsin_like"/>
    <property type="match status" value="1"/>
</dbReference>
<sequence>MVQQILVDTRSAADIITRACLTKLHYDENSLKVIKMPVVGFGGQATYVRNQNVYRSSEEKGSSQTIEANFPVMDIPLAYDVILGCLTLSVIKAVVVPYLILIYLYRMTKVPQGDTSKPNKVRKRISVDARNIEDAFIPVMTMHPPPQMQGNATSPSDMPPTPPATHPSYDNAFSLTFYKMGHEHTRCFPKGNETMERHKPGSCDGHHRKGSPEVHLEEHDHKTQDPKDNGR</sequence>
<protein>
    <submittedName>
        <fullName evidence="3">Uncharacterized protein</fullName>
    </submittedName>
</protein>
<dbReference type="Proteomes" id="UP001153076">
    <property type="component" value="Unassembled WGS sequence"/>
</dbReference>
<comment type="caution">
    <text evidence="3">The sequence shown here is derived from an EMBL/GenBank/DDBJ whole genome shotgun (WGS) entry which is preliminary data.</text>
</comment>
<reference evidence="3" key="1">
    <citation type="submission" date="2022-04" db="EMBL/GenBank/DDBJ databases">
        <title>Carnegiea gigantea Genome sequencing and assembly v2.</title>
        <authorList>
            <person name="Copetti D."/>
            <person name="Sanderson M.J."/>
            <person name="Burquez A."/>
            <person name="Wojciechowski M.F."/>
        </authorList>
    </citation>
    <scope>NUCLEOTIDE SEQUENCE</scope>
    <source>
        <strain evidence="3">SGP5-SGP5p</strain>
        <tissue evidence="3">Aerial part</tissue>
    </source>
</reference>
<dbReference type="PANTHER" id="PTHR33240">
    <property type="entry name" value="OS08G0508500 PROTEIN"/>
    <property type="match status" value="1"/>
</dbReference>
<proteinExistence type="predicted"/>
<dbReference type="OrthoDB" id="2919534at2759"/>
<gene>
    <name evidence="3" type="ORF">Cgig2_002947</name>
</gene>
<evidence type="ECO:0000256" key="2">
    <source>
        <dbReference type="SAM" id="Phobius"/>
    </source>
</evidence>
<evidence type="ECO:0000256" key="1">
    <source>
        <dbReference type="SAM" id="MobiDB-lite"/>
    </source>
</evidence>
<organism evidence="3 4">
    <name type="scientific">Carnegiea gigantea</name>
    <dbReference type="NCBI Taxonomy" id="171969"/>
    <lineage>
        <taxon>Eukaryota</taxon>
        <taxon>Viridiplantae</taxon>
        <taxon>Streptophyta</taxon>
        <taxon>Embryophyta</taxon>
        <taxon>Tracheophyta</taxon>
        <taxon>Spermatophyta</taxon>
        <taxon>Magnoliopsida</taxon>
        <taxon>eudicotyledons</taxon>
        <taxon>Gunneridae</taxon>
        <taxon>Pentapetalae</taxon>
        <taxon>Caryophyllales</taxon>
        <taxon>Cactineae</taxon>
        <taxon>Cactaceae</taxon>
        <taxon>Cactoideae</taxon>
        <taxon>Echinocereeae</taxon>
        <taxon>Carnegiea</taxon>
    </lineage>
</organism>
<dbReference type="EMBL" id="JAKOGI010000693">
    <property type="protein sequence ID" value="KAJ8431366.1"/>
    <property type="molecule type" value="Genomic_DNA"/>
</dbReference>
<keyword evidence="2" id="KW-1133">Transmembrane helix</keyword>
<evidence type="ECO:0000313" key="3">
    <source>
        <dbReference type="EMBL" id="KAJ8431366.1"/>
    </source>
</evidence>
<evidence type="ECO:0000313" key="4">
    <source>
        <dbReference type="Proteomes" id="UP001153076"/>
    </source>
</evidence>
<feature type="transmembrane region" description="Helical" evidence="2">
    <location>
        <begin position="81"/>
        <end position="105"/>
    </location>
</feature>
<accession>A0A9Q1JUB8</accession>